<feature type="compositionally biased region" description="Low complexity" evidence="1">
    <location>
        <begin position="18"/>
        <end position="43"/>
    </location>
</feature>
<dbReference type="EMBL" id="CAFBPN010000055">
    <property type="protein sequence ID" value="CAB5024081.1"/>
    <property type="molecule type" value="Genomic_DNA"/>
</dbReference>
<dbReference type="PROSITE" id="PS51257">
    <property type="entry name" value="PROKAR_LIPOPROTEIN"/>
    <property type="match status" value="1"/>
</dbReference>
<proteinExistence type="predicted"/>
<evidence type="ECO:0000256" key="1">
    <source>
        <dbReference type="SAM" id="MobiDB-lite"/>
    </source>
</evidence>
<dbReference type="AlphaFoldDB" id="A0A6J7R5T4"/>
<organism evidence="2">
    <name type="scientific">freshwater metagenome</name>
    <dbReference type="NCBI Taxonomy" id="449393"/>
    <lineage>
        <taxon>unclassified sequences</taxon>
        <taxon>metagenomes</taxon>
        <taxon>ecological metagenomes</taxon>
    </lineage>
</organism>
<protein>
    <submittedName>
        <fullName evidence="2">Unannotated protein</fullName>
    </submittedName>
</protein>
<gene>
    <name evidence="2" type="ORF">UFOPK4098_01029</name>
    <name evidence="3" type="ORF">UFOPK4347_00481</name>
</gene>
<sequence length="66" mass="6757">MIRRLSLAALLAVALASCGGSTPGASSPSTPSPTEVMESSSTSAAPKDFGTSYIGTPTAFWFWAPY</sequence>
<evidence type="ECO:0000313" key="2">
    <source>
        <dbReference type="EMBL" id="CAB5024081.1"/>
    </source>
</evidence>
<accession>A0A6J7R5T4</accession>
<reference evidence="2" key="1">
    <citation type="submission" date="2020-05" db="EMBL/GenBank/DDBJ databases">
        <authorList>
            <person name="Chiriac C."/>
            <person name="Salcher M."/>
            <person name="Ghai R."/>
            <person name="Kavagutti S V."/>
        </authorList>
    </citation>
    <scope>NUCLEOTIDE SEQUENCE</scope>
</reference>
<name>A0A6J7R5T4_9ZZZZ</name>
<evidence type="ECO:0000313" key="3">
    <source>
        <dbReference type="EMBL" id="CAB5062451.1"/>
    </source>
</evidence>
<dbReference type="EMBL" id="CAFBQU010000008">
    <property type="protein sequence ID" value="CAB5062451.1"/>
    <property type="molecule type" value="Genomic_DNA"/>
</dbReference>
<feature type="region of interest" description="Disordered" evidence="1">
    <location>
        <begin position="18"/>
        <end position="51"/>
    </location>
</feature>